<evidence type="ECO:0000313" key="2">
    <source>
        <dbReference type="EMBL" id="SEW22619.1"/>
    </source>
</evidence>
<reference evidence="2 3" key="1">
    <citation type="submission" date="2016-10" db="EMBL/GenBank/DDBJ databases">
        <authorList>
            <person name="de Groot N.N."/>
        </authorList>
    </citation>
    <scope>NUCLEOTIDE SEQUENCE [LARGE SCALE GENOMIC DNA]</scope>
    <source>
        <strain evidence="2 3">CGMCC 1.5337</strain>
    </source>
</reference>
<keyword evidence="3" id="KW-1185">Reference proteome</keyword>
<feature type="domain" description="DUF7344" evidence="1">
    <location>
        <begin position="57"/>
        <end position="86"/>
    </location>
</feature>
<dbReference type="EMBL" id="FOJA01000001">
    <property type="protein sequence ID" value="SEW22619.1"/>
    <property type="molecule type" value="Genomic_DNA"/>
</dbReference>
<proteinExistence type="predicted"/>
<name>A0A1I0Q7S8_9EURY</name>
<dbReference type="Pfam" id="PF24035">
    <property type="entry name" value="DUF7344"/>
    <property type="match status" value="1"/>
</dbReference>
<dbReference type="Proteomes" id="UP000198518">
    <property type="component" value="Unassembled WGS sequence"/>
</dbReference>
<sequence length="110" mass="12167">MKLVVCVLKYRMDDTLFTALADENRRRLLTLLATASDGDPPVRVPEDLLVSTPTSPETAVRLHHVHLPKLAAMGYVEWDPDSGTVRRGPAFEDLLPLLTVIHEHETAAGD</sequence>
<accession>A0A1I0Q7S8</accession>
<protein>
    <recommendedName>
        <fullName evidence="1">DUF7344 domain-containing protein</fullName>
    </recommendedName>
</protein>
<dbReference type="InterPro" id="IPR036388">
    <property type="entry name" value="WH-like_DNA-bd_sf"/>
</dbReference>
<gene>
    <name evidence="2" type="ORF">SAMN04487945_2330</name>
</gene>
<evidence type="ECO:0000259" key="1">
    <source>
        <dbReference type="Pfam" id="PF24035"/>
    </source>
</evidence>
<organism evidence="2 3">
    <name type="scientific">Halobacterium jilantaiense</name>
    <dbReference type="NCBI Taxonomy" id="355548"/>
    <lineage>
        <taxon>Archaea</taxon>
        <taxon>Methanobacteriati</taxon>
        <taxon>Methanobacteriota</taxon>
        <taxon>Stenosarchaea group</taxon>
        <taxon>Halobacteria</taxon>
        <taxon>Halobacteriales</taxon>
        <taxon>Halobacteriaceae</taxon>
        <taxon>Halobacterium</taxon>
    </lineage>
</organism>
<dbReference type="AlphaFoldDB" id="A0A1I0Q7S8"/>
<evidence type="ECO:0000313" key="3">
    <source>
        <dbReference type="Proteomes" id="UP000198518"/>
    </source>
</evidence>
<dbReference type="InterPro" id="IPR055768">
    <property type="entry name" value="DUF7344"/>
</dbReference>
<dbReference type="Gene3D" id="1.10.10.10">
    <property type="entry name" value="Winged helix-like DNA-binding domain superfamily/Winged helix DNA-binding domain"/>
    <property type="match status" value="1"/>
</dbReference>